<evidence type="ECO:0000256" key="4">
    <source>
        <dbReference type="ARBA" id="ARBA00022692"/>
    </source>
</evidence>
<feature type="domain" description="Peptidase M50" evidence="8">
    <location>
        <begin position="35"/>
        <end position="320"/>
    </location>
</feature>
<dbReference type="GO" id="GO:0006508">
    <property type="term" value="P:proteolysis"/>
    <property type="evidence" value="ECO:0007669"/>
    <property type="project" value="UniProtKB-KW"/>
</dbReference>
<keyword evidence="10" id="KW-1185">Reference proteome</keyword>
<proteinExistence type="inferred from homology"/>
<dbReference type="EMBL" id="JBHTIU010000068">
    <property type="protein sequence ID" value="MFD0870962.1"/>
    <property type="molecule type" value="Genomic_DNA"/>
</dbReference>
<dbReference type="RefSeq" id="WP_379289784.1">
    <property type="nucleotide sequence ID" value="NZ_JBHTIU010000068.1"/>
</dbReference>
<dbReference type="Pfam" id="PF02163">
    <property type="entry name" value="Peptidase_M50"/>
    <property type="match status" value="1"/>
</dbReference>
<evidence type="ECO:0000256" key="7">
    <source>
        <dbReference type="SAM" id="Phobius"/>
    </source>
</evidence>
<evidence type="ECO:0000259" key="8">
    <source>
        <dbReference type="Pfam" id="PF02163"/>
    </source>
</evidence>
<dbReference type="InterPro" id="IPR008915">
    <property type="entry name" value="Peptidase_M50"/>
</dbReference>
<comment type="subcellular location">
    <subcellularLocation>
        <location evidence="2">Membrane</location>
        <topology evidence="2">Multi-pass membrane protein</topology>
    </subcellularLocation>
</comment>
<evidence type="ECO:0000256" key="1">
    <source>
        <dbReference type="ARBA" id="ARBA00001947"/>
    </source>
</evidence>
<organism evidence="9 10">
    <name type="scientific">Paenibacillus residui</name>
    <dbReference type="NCBI Taxonomy" id="629724"/>
    <lineage>
        <taxon>Bacteria</taxon>
        <taxon>Bacillati</taxon>
        <taxon>Bacillota</taxon>
        <taxon>Bacilli</taxon>
        <taxon>Bacillales</taxon>
        <taxon>Paenibacillaceae</taxon>
        <taxon>Paenibacillus</taxon>
    </lineage>
</organism>
<evidence type="ECO:0000313" key="10">
    <source>
        <dbReference type="Proteomes" id="UP001597120"/>
    </source>
</evidence>
<protein>
    <submittedName>
        <fullName evidence="9">Site-2 protease family protein</fullName>
    </submittedName>
</protein>
<evidence type="ECO:0000256" key="5">
    <source>
        <dbReference type="ARBA" id="ARBA00022989"/>
    </source>
</evidence>
<comment type="similarity">
    <text evidence="3">Belongs to the peptidase M50B family.</text>
</comment>
<accession>A0ABW3DER2</accession>
<evidence type="ECO:0000313" key="9">
    <source>
        <dbReference type="EMBL" id="MFD0870962.1"/>
    </source>
</evidence>
<evidence type="ECO:0000256" key="6">
    <source>
        <dbReference type="ARBA" id="ARBA00023136"/>
    </source>
</evidence>
<feature type="transmembrane region" description="Helical" evidence="7">
    <location>
        <begin position="136"/>
        <end position="156"/>
    </location>
</feature>
<reference evidence="10" key="1">
    <citation type="journal article" date="2019" name="Int. J. Syst. Evol. Microbiol.">
        <title>The Global Catalogue of Microorganisms (GCM) 10K type strain sequencing project: providing services to taxonomists for standard genome sequencing and annotation.</title>
        <authorList>
            <consortium name="The Broad Institute Genomics Platform"/>
            <consortium name="The Broad Institute Genome Sequencing Center for Infectious Disease"/>
            <person name="Wu L."/>
            <person name="Ma J."/>
        </authorList>
    </citation>
    <scope>NUCLEOTIDE SEQUENCE [LARGE SCALE GENOMIC DNA]</scope>
    <source>
        <strain evidence="10">CCUG 57263</strain>
    </source>
</reference>
<evidence type="ECO:0000256" key="2">
    <source>
        <dbReference type="ARBA" id="ARBA00004141"/>
    </source>
</evidence>
<dbReference type="Proteomes" id="UP001597120">
    <property type="component" value="Unassembled WGS sequence"/>
</dbReference>
<feature type="transmembrane region" description="Helical" evidence="7">
    <location>
        <begin position="5"/>
        <end position="22"/>
    </location>
</feature>
<evidence type="ECO:0000256" key="3">
    <source>
        <dbReference type="ARBA" id="ARBA00007931"/>
    </source>
</evidence>
<sequence length="367" mass="41280">MKRNGIMIAVTGILFLGALTLLGGWGKYILILLTLFLMLYSALLIHELGHFVVGRWLGYSFRFLIIGPVHLTKEKGKLTIALNTNSSNWGQCAMQVKFSDYETDRHRLVWYLAGGSLVNLVIVLIGGVLYATAGGMLWLLLVLFHFAFGLVAIVPLKAEGGAYSDGLGIRLLRRNGRSGRLFYALFKLSYEYAFASDKEELDGLPQGNVIELEEELQNEAWLQCNDRYELDMIMNLLYFVAAWQTMNERFHRTVQLLRPWIEQDRLTGAMKEELLLSYSFAKLATGGDIGTVPEKITVRHPAMLNILTTKIKALRYCRKGNVEQAIAVLQHAKNDILANKPYLLGKAADAAVLDKYIQVVRNYAASR</sequence>
<feature type="transmembrane region" description="Helical" evidence="7">
    <location>
        <begin position="108"/>
        <end position="130"/>
    </location>
</feature>
<feature type="transmembrane region" description="Helical" evidence="7">
    <location>
        <begin position="28"/>
        <end position="53"/>
    </location>
</feature>
<comment type="cofactor">
    <cofactor evidence="1">
        <name>Zn(2+)</name>
        <dbReference type="ChEBI" id="CHEBI:29105"/>
    </cofactor>
</comment>
<dbReference type="GO" id="GO:0008233">
    <property type="term" value="F:peptidase activity"/>
    <property type="evidence" value="ECO:0007669"/>
    <property type="project" value="UniProtKB-KW"/>
</dbReference>
<gene>
    <name evidence="9" type="ORF">ACFQ03_17620</name>
</gene>
<keyword evidence="5 7" id="KW-1133">Transmembrane helix</keyword>
<keyword evidence="9" id="KW-0378">Hydrolase</keyword>
<keyword evidence="6 7" id="KW-0472">Membrane</keyword>
<keyword evidence="9" id="KW-0645">Protease</keyword>
<name>A0ABW3DER2_9BACL</name>
<keyword evidence="4 7" id="KW-0812">Transmembrane</keyword>
<comment type="caution">
    <text evidence="9">The sequence shown here is derived from an EMBL/GenBank/DDBJ whole genome shotgun (WGS) entry which is preliminary data.</text>
</comment>